<evidence type="ECO:0000256" key="2">
    <source>
        <dbReference type="ARBA" id="ARBA00022737"/>
    </source>
</evidence>
<reference evidence="4" key="1">
    <citation type="submission" date="2017-02" db="UniProtKB">
        <authorList>
            <consortium name="WormBaseParasite"/>
        </authorList>
    </citation>
    <scope>IDENTIFICATION</scope>
</reference>
<dbReference type="PANTHER" id="PTHR45632:SF3">
    <property type="entry name" value="KELCH-LIKE PROTEIN 32"/>
    <property type="match status" value="1"/>
</dbReference>
<evidence type="ECO:0000313" key="4">
    <source>
        <dbReference type="WBParaSite" id="HNAJ_0000238701-mRNA-1"/>
    </source>
</evidence>
<dbReference type="Gene3D" id="2.120.10.80">
    <property type="entry name" value="Kelch-type beta propeller"/>
    <property type="match status" value="1"/>
</dbReference>
<keyword evidence="1" id="KW-0880">Kelch repeat</keyword>
<keyword evidence="2" id="KW-0677">Repeat</keyword>
<protein>
    <submittedName>
        <fullName evidence="4">BACK domain-containing protein</fullName>
    </submittedName>
</protein>
<dbReference type="WBParaSite" id="HNAJ_0000238701-mRNA-1">
    <property type="protein sequence ID" value="HNAJ_0000238701-mRNA-1"/>
    <property type="gene ID" value="HNAJ_0000238701"/>
</dbReference>
<dbReference type="InterPro" id="IPR011705">
    <property type="entry name" value="BACK"/>
</dbReference>
<name>A0A0R3T5P9_RODNA</name>
<dbReference type="PANTHER" id="PTHR45632">
    <property type="entry name" value="LD33804P"/>
    <property type="match status" value="1"/>
</dbReference>
<organism evidence="4">
    <name type="scientific">Rodentolepis nana</name>
    <name type="common">Dwarf tapeworm</name>
    <name type="synonym">Hymenolepis nana</name>
    <dbReference type="NCBI Taxonomy" id="102285"/>
    <lineage>
        <taxon>Eukaryota</taxon>
        <taxon>Metazoa</taxon>
        <taxon>Spiralia</taxon>
        <taxon>Lophotrochozoa</taxon>
        <taxon>Platyhelminthes</taxon>
        <taxon>Cestoda</taxon>
        <taxon>Eucestoda</taxon>
        <taxon>Cyclophyllidea</taxon>
        <taxon>Hymenolepididae</taxon>
        <taxon>Rodentolepis</taxon>
    </lineage>
</organism>
<evidence type="ECO:0000256" key="1">
    <source>
        <dbReference type="ARBA" id="ARBA00022441"/>
    </source>
</evidence>
<dbReference type="InterPro" id="IPR015915">
    <property type="entry name" value="Kelch-typ_b-propeller"/>
</dbReference>
<dbReference type="SUPFAM" id="SSF117281">
    <property type="entry name" value="Kelch motif"/>
    <property type="match status" value="1"/>
</dbReference>
<sequence length="669" mass="73143">LEEVWSAANVTSNANLIEVCIPRIAGDFERLASSQPFLQHVGADQLQTLLHSPWICDGKETLKFKAICTWLHASSLNDEHVKIEKHFRPLLKLIDMKKLPTEVIIETSVSGSDYNLSESARRRKLPPMPTPRCATAATHIPGVGDIVVGGCGKINDKYPTYNKAEIFLTTSSPLGLAGSWCEIAPMLHSRSYPAAEFFNGNVYVASGSMEMLSFSTEGPPQWTEVINTTLKLKSLISFNGSLLFGAECVEEQLHALWNNLDGVVSEAVAYEGIRAKMIDCAQIILMPESSFTKNYLLIRQEFTWKKKFFAKASAQLIDVSMSLGCKSSILEIPVHTGRYSFDTNQGTKMTTVLSENTGIQVVDMKDLEEVIFQCGDEVYVAGVTASKPKYIGDSYAPIRDHNVTGPTSNKRREVIVISVPKKLECVQLNQKATNLLKQSSDLREIHSTVSSSVSQPRLRMGSVLGTPIRFDGSLISQQPMTAIINQSPTFNTFSSQDLAAAEASRITSAHTGNGGRQFTFTGLNNSPAISSQYSPSARAFEQLGIRCNCGLHLAAVSAVSSPVEISCSSCARRNFEILRELGKESVFTCDCGREYGGISMLPIKLTCLSWRPVVPVVVDAISIHSRVYESCHITCEAAIKPTMVSKRLTANIQPDGIEAGCEASTYKVV</sequence>
<dbReference type="AlphaFoldDB" id="A0A0R3T5P9"/>
<feature type="domain" description="BACK" evidence="3">
    <location>
        <begin position="4"/>
        <end position="104"/>
    </location>
</feature>
<dbReference type="Pfam" id="PF07707">
    <property type="entry name" value="BACK"/>
    <property type="match status" value="1"/>
</dbReference>
<accession>A0A0R3T5P9</accession>
<evidence type="ECO:0000259" key="3">
    <source>
        <dbReference type="Pfam" id="PF07707"/>
    </source>
</evidence>
<dbReference type="STRING" id="102285.A0A0R3T5P9"/>
<proteinExistence type="predicted"/>